<comment type="caution">
    <text evidence="4">The sequence shown here is derived from an EMBL/GenBank/DDBJ whole genome shotgun (WGS) entry which is preliminary data.</text>
</comment>
<dbReference type="InterPro" id="IPR050832">
    <property type="entry name" value="Bact_Acetyltransf"/>
</dbReference>
<feature type="domain" description="N-acetyltransferase" evidence="3">
    <location>
        <begin position="159"/>
        <end position="303"/>
    </location>
</feature>
<evidence type="ECO:0000313" key="5">
    <source>
        <dbReference type="Proteomes" id="UP001596540"/>
    </source>
</evidence>
<accession>A0ABW2KMG1</accession>
<feature type="domain" description="N-acetyltransferase" evidence="3">
    <location>
        <begin position="3"/>
        <end position="150"/>
    </location>
</feature>
<name>A0ABW2KMG1_9ACTN</name>
<dbReference type="EMBL" id="JBHTBH010000012">
    <property type="protein sequence ID" value="MFC7330583.1"/>
    <property type="molecule type" value="Genomic_DNA"/>
</dbReference>
<keyword evidence="1 4" id="KW-0808">Transferase</keyword>
<organism evidence="4 5">
    <name type="scientific">Marinactinospora rubrisoli</name>
    <dbReference type="NCBI Taxonomy" id="2715399"/>
    <lineage>
        <taxon>Bacteria</taxon>
        <taxon>Bacillati</taxon>
        <taxon>Actinomycetota</taxon>
        <taxon>Actinomycetes</taxon>
        <taxon>Streptosporangiales</taxon>
        <taxon>Nocardiopsidaceae</taxon>
        <taxon>Marinactinospora</taxon>
    </lineage>
</organism>
<evidence type="ECO:0000313" key="4">
    <source>
        <dbReference type="EMBL" id="MFC7330583.1"/>
    </source>
</evidence>
<dbReference type="EC" id="2.3.-.-" evidence="4"/>
<dbReference type="InterPro" id="IPR016181">
    <property type="entry name" value="Acyl_CoA_acyltransferase"/>
</dbReference>
<dbReference type="PANTHER" id="PTHR43877">
    <property type="entry name" value="AMINOALKYLPHOSPHONATE N-ACETYLTRANSFERASE-RELATED-RELATED"/>
    <property type="match status" value="1"/>
</dbReference>
<dbReference type="SUPFAM" id="SSF55729">
    <property type="entry name" value="Acyl-CoA N-acyltransferases (Nat)"/>
    <property type="match status" value="2"/>
</dbReference>
<proteinExistence type="predicted"/>
<dbReference type="PROSITE" id="PS51186">
    <property type="entry name" value="GNAT"/>
    <property type="match status" value="2"/>
</dbReference>
<evidence type="ECO:0000256" key="2">
    <source>
        <dbReference type="ARBA" id="ARBA00023315"/>
    </source>
</evidence>
<dbReference type="Gene3D" id="3.40.630.30">
    <property type="match status" value="1"/>
</dbReference>
<keyword evidence="2 4" id="KW-0012">Acyltransferase</keyword>
<keyword evidence="5" id="KW-1185">Reference proteome</keyword>
<gene>
    <name evidence="4" type="ORF">ACFQRF_22900</name>
</gene>
<dbReference type="Pfam" id="PF00583">
    <property type="entry name" value="Acetyltransf_1"/>
    <property type="match status" value="2"/>
</dbReference>
<protein>
    <submittedName>
        <fullName evidence="4">GNAT family N-acetyltransferase</fullName>
        <ecNumber evidence="4">2.3.-.-</ecNumber>
    </submittedName>
</protein>
<evidence type="ECO:0000256" key="1">
    <source>
        <dbReference type="ARBA" id="ARBA00022679"/>
    </source>
</evidence>
<dbReference type="Proteomes" id="UP001596540">
    <property type="component" value="Unassembled WGS sequence"/>
</dbReference>
<dbReference type="InterPro" id="IPR000182">
    <property type="entry name" value="GNAT_dom"/>
</dbReference>
<evidence type="ECO:0000259" key="3">
    <source>
        <dbReference type="PROSITE" id="PS51186"/>
    </source>
</evidence>
<dbReference type="RefSeq" id="WP_379873219.1">
    <property type="nucleotide sequence ID" value="NZ_JBHTBH010000012.1"/>
</dbReference>
<dbReference type="GO" id="GO:0016746">
    <property type="term" value="F:acyltransferase activity"/>
    <property type="evidence" value="ECO:0007669"/>
    <property type="project" value="UniProtKB-KW"/>
</dbReference>
<dbReference type="CDD" id="cd04301">
    <property type="entry name" value="NAT_SF"/>
    <property type="match status" value="1"/>
</dbReference>
<reference evidence="5" key="1">
    <citation type="journal article" date="2019" name="Int. J. Syst. Evol. Microbiol.">
        <title>The Global Catalogue of Microorganisms (GCM) 10K type strain sequencing project: providing services to taxonomists for standard genome sequencing and annotation.</title>
        <authorList>
            <consortium name="The Broad Institute Genomics Platform"/>
            <consortium name="The Broad Institute Genome Sequencing Center for Infectious Disease"/>
            <person name="Wu L."/>
            <person name="Ma J."/>
        </authorList>
    </citation>
    <scope>NUCLEOTIDE SEQUENCE [LARGE SCALE GENOMIC DNA]</scope>
    <source>
        <strain evidence="5">CGMCC 4.7382</strain>
    </source>
</reference>
<sequence length="303" mass="32514">MTPRIRPFQPADAPAVAAVARAAQPQVVTSVAGFRRRFSAGAAGDLPATFVAEYDGTVTGYAAVEPDWFSAASGHTYVRLAVHPEHRGRGVGTALADAVERRLRVLEPVATRLWGADDDTSRAFARRYGFAEHGESRAQRLDLGMLPPAPPTPAGVRLLRYADFADDPRPLHEIETACLADEPSAVSFDGLSYDVWRDRLWDDPDLDRELSLVALLDGRAVGVAAITTDDRHACASAFTGTVSAARGRGLAGYTKTVALHQARERGVRTAFTVNDAGNGPMLAINARLGYRPFATEVLHTRAG</sequence>